<dbReference type="Pfam" id="PF07730">
    <property type="entry name" value="HisKA_3"/>
    <property type="match status" value="1"/>
</dbReference>
<gene>
    <name evidence="6" type="ORF">ACFHYQ_22190</name>
</gene>
<dbReference type="PANTHER" id="PTHR24421:SF61">
    <property type="entry name" value="OXYGEN SENSOR HISTIDINE KINASE NREB"/>
    <property type="match status" value="1"/>
</dbReference>
<evidence type="ECO:0000256" key="3">
    <source>
        <dbReference type="ARBA" id="ARBA00023012"/>
    </source>
</evidence>
<dbReference type="Gene3D" id="3.30.450.40">
    <property type="match status" value="1"/>
</dbReference>
<evidence type="ECO:0000313" key="6">
    <source>
        <dbReference type="EMBL" id="MFC0865007.1"/>
    </source>
</evidence>
<keyword evidence="7" id="KW-1185">Reference proteome</keyword>
<dbReference type="SUPFAM" id="SSF55781">
    <property type="entry name" value="GAF domain-like"/>
    <property type="match status" value="1"/>
</dbReference>
<comment type="caution">
    <text evidence="6">The sequence shown here is derived from an EMBL/GenBank/DDBJ whole genome shotgun (WGS) entry which is preliminary data.</text>
</comment>
<dbReference type="PANTHER" id="PTHR24421">
    <property type="entry name" value="NITRATE/NITRITE SENSOR PROTEIN NARX-RELATED"/>
    <property type="match status" value="1"/>
</dbReference>
<dbReference type="InterPro" id="IPR005467">
    <property type="entry name" value="His_kinase_dom"/>
</dbReference>
<dbReference type="InterPro" id="IPR003594">
    <property type="entry name" value="HATPase_dom"/>
</dbReference>
<dbReference type="Gene3D" id="1.20.5.1930">
    <property type="match status" value="1"/>
</dbReference>
<dbReference type="InterPro" id="IPR013656">
    <property type="entry name" value="PAS_4"/>
</dbReference>
<name>A0ABV6UA02_9ACTN</name>
<dbReference type="Pfam" id="PF02518">
    <property type="entry name" value="HATPase_c"/>
    <property type="match status" value="1"/>
</dbReference>
<keyword evidence="1" id="KW-0808">Transferase</keyword>
<accession>A0ABV6UA02</accession>
<evidence type="ECO:0000259" key="5">
    <source>
        <dbReference type="PROSITE" id="PS50109"/>
    </source>
</evidence>
<dbReference type="GO" id="GO:0016301">
    <property type="term" value="F:kinase activity"/>
    <property type="evidence" value="ECO:0007669"/>
    <property type="project" value="UniProtKB-KW"/>
</dbReference>
<dbReference type="Gene3D" id="3.30.450.20">
    <property type="entry name" value="PAS domain"/>
    <property type="match status" value="1"/>
</dbReference>
<organism evidence="6 7">
    <name type="scientific">Sphaerimonospora cavernae</name>
    <dbReference type="NCBI Taxonomy" id="1740611"/>
    <lineage>
        <taxon>Bacteria</taxon>
        <taxon>Bacillati</taxon>
        <taxon>Actinomycetota</taxon>
        <taxon>Actinomycetes</taxon>
        <taxon>Streptosporangiales</taxon>
        <taxon>Streptosporangiaceae</taxon>
        <taxon>Sphaerimonospora</taxon>
    </lineage>
</organism>
<dbReference type="InterPro" id="IPR036890">
    <property type="entry name" value="HATPase_C_sf"/>
</dbReference>
<dbReference type="Pfam" id="PF08448">
    <property type="entry name" value="PAS_4"/>
    <property type="match status" value="1"/>
</dbReference>
<dbReference type="InterPro" id="IPR029016">
    <property type="entry name" value="GAF-like_dom_sf"/>
</dbReference>
<keyword evidence="2 6" id="KW-0418">Kinase</keyword>
<dbReference type="Proteomes" id="UP001589870">
    <property type="component" value="Unassembled WGS sequence"/>
</dbReference>
<dbReference type="RefSeq" id="WP_394303058.1">
    <property type="nucleotide sequence ID" value="NZ_JBHMQT010000047.1"/>
</dbReference>
<dbReference type="InterPro" id="IPR035965">
    <property type="entry name" value="PAS-like_dom_sf"/>
</dbReference>
<dbReference type="SMART" id="SM00387">
    <property type="entry name" value="HATPase_c"/>
    <property type="match status" value="1"/>
</dbReference>
<dbReference type="InterPro" id="IPR011712">
    <property type="entry name" value="Sig_transdc_His_kin_sub3_dim/P"/>
</dbReference>
<dbReference type="SUPFAM" id="SSF55874">
    <property type="entry name" value="ATPase domain of HSP90 chaperone/DNA topoisomerase II/histidine kinase"/>
    <property type="match status" value="1"/>
</dbReference>
<evidence type="ECO:0000313" key="7">
    <source>
        <dbReference type="Proteomes" id="UP001589870"/>
    </source>
</evidence>
<keyword evidence="3" id="KW-0902">Two-component regulatory system</keyword>
<sequence length="555" mass="59611">MSAAPRPVRSARLPATPHSEPARPIEGSMDEQLVDIFFDRVPMGIAVFDAEARLLRCNRTWTGFLTHYMGVPDGYASPGRHLYELIPEGEESLAPLLDAVFAGQTVRQAALRLTHRSVVTYWDFVFAPTFRDGEVVGFVDIATDATERVFAHERLEQRVRAFTRLASAMTVDQPLEVILRGVNTAAGGLPGAAGSSVVLRGSGAGSADGLGPEAYADDSFPAGYADALRRTFGDHPLVTGPGRPPGTTLMMRDFRRRNLTDPRFAAMWPFWADAPWDDLAVVPLTFQGRCFGELHVCFHAGAEPADDDEVFLTALADQAAVAVQNADLFGTARQNATLLERQRLARELHDSVSQALFSMTLHARAAQRHLTAAGLDPDGAAVREVERLRELTQGALAEMRALIFELRPGALAEEGLVAALRKQAAAIEGRSGLAIEVTGPPRRPRLEPETEEHLYRLAIEALNNVVKHANAAEAGIQVGEDGPDLVVCITDNGCGFDPEAVPPGRMGRRTMGDRAAAVGGRLEIVSSPGAGTTVRVRVPAVRHSAGSRAAGVPRG</sequence>
<reference evidence="6 7" key="1">
    <citation type="submission" date="2024-09" db="EMBL/GenBank/DDBJ databases">
        <authorList>
            <person name="Sun Q."/>
            <person name="Mori K."/>
        </authorList>
    </citation>
    <scope>NUCLEOTIDE SEQUENCE [LARGE SCALE GENOMIC DNA]</scope>
    <source>
        <strain evidence="6 7">TBRC 1851</strain>
    </source>
</reference>
<evidence type="ECO:0000256" key="2">
    <source>
        <dbReference type="ARBA" id="ARBA00022777"/>
    </source>
</evidence>
<proteinExistence type="predicted"/>
<dbReference type="Gene3D" id="3.30.565.10">
    <property type="entry name" value="Histidine kinase-like ATPase, C-terminal domain"/>
    <property type="match status" value="1"/>
</dbReference>
<evidence type="ECO:0000256" key="1">
    <source>
        <dbReference type="ARBA" id="ARBA00022679"/>
    </source>
</evidence>
<dbReference type="EMBL" id="JBHMQT010000047">
    <property type="protein sequence ID" value="MFC0865007.1"/>
    <property type="molecule type" value="Genomic_DNA"/>
</dbReference>
<dbReference type="PROSITE" id="PS50109">
    <property type="entry name" value="HIS_KIN"/>
    <property type="match status" value="1"/>
</dbReference>
<dbReference type="InterPro" id="IPR050482">
    <property type="entry name" value="Sensor_HK_TwoCompSys"/>
</dbReference>
<feature type="domain" description="Histidine kinase" evidence="5">
    <location>
        <begin position="343"/>
        <end position="542"/>
    </location>
</feature>
<protein>
    <submittedName>
        <fullName evidence="6">Histidine kinase</fullName>
    </submittedName>
</protein>
<dbReference type="SUPFAM" id="SSF55785">
    <property type="entry name" value="PYP-like sensor domain (PAS domain)"/>
    <property type="match status" value="1"/>
</dbReference>
<feature type="region of interest" description="Disordered" evidence="4">
    <location>
        <begin position="1"/>
        <end position="25"/>
    </location>
</feature>
<dbReference type="CDD" id="cd16917">
    <property type="entry name" value="HATPase_UhpB-NarQ-NarX-like"/>
    <property type="match status" value="1"/>
</dbReference>
<evidence type="ECO:0000256" key="4">
    <source>
        <dbReference type="SAM" id="MobiDB-lite"/>
    </source>
</evidence>